<comment type="caution">
    <text evidence="6">Lacks conserved residue(s) required for the propagation of feature annotation.</text>
</comment>
<reference evidence="8 9" key="1">
    <citation type="journal article" date="2015" name="Genome Biol. Evol.">
        <title>Comparative Genomics of a Bacterivorous Green Alga Reveals Evolutionary Causalities and Consequences of Phago-Mixotrophic Mode of Nutrition.</title>
        <authorList>
            <person name="Burns J.A."/>
            <person name="Paasch A."/>
            <person name="Narechania A."/>
            <person name="Kim E."/>
        </authorList>
    </citation>
    <scope>NUCLEOTIDE SEQUENCE [LARGE SCALE GENOMIC DNA]</scope>
    <source>
        <strain evidence="8 9">PLY_AMNH</strain>
    </source>
</reference>
<dbReference type="SMART" id="SM00179">
    <property type="entry name" value="EGF_CA"/>
    <property type="match status" value="4"/>
</dbReference>
<evidence type="ECO:0000313" key="8">
    <source>
        <dbReference type="EMBL" id="KAK3255657.1"/>
    </source>
</evidence>
<dbReference type="FunFam" id="2.10.25.10:FF:000038">
    <property type="entry name" value="Fibrillin 2"/>
    <property type="match status" value="1"/>
</dbReference>
<name>A0AAE0F9Q1_9CHLO</name>
<evidence type="ECO:0000256" key="2">
    <source>
        <dbReference type="ARBA" id="ARBA00022729"/>
    </source>
</evidence>
<proteinExistence type="predicted"/>
<feature type="non-terminal residue" evidence="8">
    <location>
        <position position="1119"/>
    </location>
</feature>
<dbReference type="InterPro" id="IPR049883">
    <property type="entry name" value="NOTCH1_EGF-like"/>
</dbReference>
<dbReference type="PROSITE" id="PS01187">
    <property type="entry name" value="EGF_CA"/>
    <property type="match status" value="1"/>
</dbReference>
<dbReference type="GO" id="GO:0005509">
    <property type="term" value="F:calcium ion binding"/>
    <property type="evidence" value="ECO:0007669"/>
    <property type="project" value="InterPro"/>
</dbReference>
<evidence type="ECO:0000259" key="7">
    <source>
        <dbReference type="PROSITE" id="PS50026"/>
    </source>
</evidence>
<evidence type="ECO:0000256" key="1">
    <source>
        <dbReference type="ARBA" id="ARBA00022536"/>
    </source>
</evidence>
<dbReference type="SMART" id="SM00181">
    <property type="entry name" value="EGF"/>
    <property type="match status" value="14"/>
</dbReference>
<dbReference type="PANTHER" id="PTHR10199">
    <property type="entry name" value="THROMBOSPONDIN"/>
    <property type="match status" value="1"/>
</dbReference>
<organism evidence="8 9">
    <name type="scientific">Cymbomonas tetramitiformis</name>
    <dbReference type="NCBI Taxonomy" id="36881"/>
    <lineage>
        <taxon>Eukaryota</taxon>
        <taxon>Viridiplantae</taxon>
        <taxon>Chlorophyta</taxon>
        <taxon>Pyramimonadophyceae</taxon>
        <taxon>Pyramimonadales</taxon>
        <taxon>Pyramimonadaceae</taxon>
        <taxon>Cymbomonas</taxon>
    </lineage>
</organism>
<keyword evidence="1 6" id="KW-0245">EGF-like domain</keyword>
<evidence type="ECO:0000256" key="4">
    <source>
        <dbReference type="ARBA" id="ARBA00022837"/>
    </source>
</evidence>
<dbReference type="InterPro" id="IPR001881">
    <property type="entry name" value="EGF-like_Ca-bd_dom"/>
</dbReference>
<evidence type="ECO:0000313" key="9">
    <source>
        <dbReference type="Proteomes" id="UP001190700"/>
    </source>
</evidence>
<evidence type="ECO:0000256" key="6">
    <source>
        <dbReference type="PROSITE-ProRule" id="PRU00076"/>
    </source>
</evidence>
<keyword evidence="4" id="KW-0106">Calcium</keyword>
<comment type="caution">
    <text evidence="8">The sequence shown here is derived from an EMBL/GenBank/DDBJ whole genome shotgun (WGS) entry which is preliminary data.</text>
</comment>
<gene>
    <name evidence="8" type="ORF">CYMTET_35173</name>
</gene>
<sequence length="1119" mass="111277">VTTSFTDAIASAAGVSTSNVAVDSIVAGSATIAATIIWGHTDTSSSPDAFISAVAASPSSLFANSSTLSQFTITAGLIQCSGDTMHEICTDYHPPPPPICSGDPCFEGVLCTNDYSVAGFRCSACPDGYSGDGVHCADVDECAESNGGCDPLTSCLNLVGAAPECGACPTGYRGTGGTVCLPMDPCTVQNGGCDFLTNCEAPVHSGENHTCGPCPSGYGGSGELGCTDTDECSSAADVPCDPLTTCDNIAGGYLCGACPEGFVGDGDTGCRELSAATCADANGGCGDFAVCNDPVVGGSTVTCGGCLPGYTMVGGRCHELDGCAVAPCYAGVECADVPAPGVGFVCGGCPAERPVGNGVTCELERCLNDTCSALSTCSSVPGGGTVCTPCPAGYTGNGRTCARLTGCGDGNNGGCHRLSNCTDHGDQVQCGPCPAGYRGTGSTRCLAATPCSEDHGGCDAAAPCRDLEAGDPSRLASECGACWPEGAYSGHGDTGCVDLEGCFEGACFPGVECLDVSAPGVGFTCGSCLVGFVGDGLGNASGAAGATGCVKNACFFSNGGCDPLVVCQHDPAAPSGRVCGECPAGYVDRFQDGSECAEEDGCAAAPCFPGVACRDAPPPAQGALGFTCGACPLGSAGDGATCSDLNECAADNGGCWVAADGSARSPCVNEVAAVATPAGRTCAGCPGGLVGSGEGPEGCRTPTNYSSCRDSHGGCFVGAGAYAGMQAVCEDTTAGAVCSGCPPGMSGDGVECKDVDGCRERPCFSGVVCKDVVAPGTGRGCGACPDGYWGDGENCTQCRLAVAISSSTAVDGVVTRKGWAEGGRMQVVGQSHGMDHVACGATEGVAYWWRGVGSDGSDMNLTSARHKADTMRLTVWNVDLVAAVSYTMTLVGYLTGNPAVRGSDSLTVYVEPQPLQVALSGSELVVGSSTPLLADASASTDPDNEPGQIAFAWTCSRPADGQDCRAPGGALLELRGNSAATLTLDLSADGASVNYTLGVIGTKGARSASASMQVTVREGQLPVLRITQAPLEPVSAAIKLTLSVDATSDSSGTLARRWRVAPLNGSPALALDNTTLACAGVEGADLVLRARAMYPGSSYAFTHIVTDAIGEAAASMHVQ</sequence>
<dbReference type="PANTHER" id="PTHR10199:SF100">
    <property type="entry name" value="THROMBOSPONDIN, ISOFORM A"/>
    <property type="match status" value="1"/>
</dbReference>
<feature type="non-terminal residue" evidence="8">
    <location>
        <position position="1"/>
    </location>
</feature>
<dbReference type="Pfam" id="PF02010">
    <property type="entry name" value="REJ"/>
    <property type="match status" value="1"/>
</dbReference>
<dbReference type="FunFam" id="2.10.25.10:FF:000027">
    <property type="entry name" value="Thrombospondin 3"/>
    <property type="match status" value="1"/>
</dbReference>
<dbReference type="PROSITE" id="PS50026">
    <property type="entry name" value="EGF_3"/>
    <property type="match status" value="1"/>
</dbReference>
<dbReference type="AlphaFoldDB" id="A0AAE0F9Q1"/>
<keyword evidence="2" id="KW-0732">Signal</keyword>
<dbReference type="Gene3D" id="2.10.25.10">
    <property type="entry name" value="Laminin"/>
    <property type="match status" value="5"/>
</dbReference>
<feature type="disulfide bond" evidence="6">
    <location>
        <begin position="105"/>
        <end position="122"/>
    </location>
</feature>
<dbReference type="InterPro" id="IPR002859">
    <property type="entry name" value="PKD/REJ-like"/>
</dbReference>
<dbReference type="Pfam" id="PF07645">
    <property type="entry name" value="EGF_CA"/>
    <property type="match status" value="2"/>
</dbReference>
<dbReference type="InterPro" id="IPR018097">
    <property type="entry name" value="EGF_Ca-bd_CS"/>
</dbReference>
<evidence type="ECO:0000256" key="5">
    <source>
        <dbReference type="ARBA" id="ARBA00023157"/>
    </source>
</evidence>
<protein>
    <recommendedName>
        <fullName evidence="7">EGF-like domain-containing protein</fullName>
    </recommendedName>
</protein>
<keyword evidence="5 6" id="KW-1015">Disulfide bond</keyword>
<dbReference type="InterPro" id="IPR000742">
    <property type="entry name" value="EGF"/>
</dbReference>
<accession>A0AAE0F9Q1</accession>
<keyword evidence="3" id="KW-0677">Repeat</keyword>
<feature type="domain" description="EGF-like" evidence="7">
    <location>
        <begin position="96"/>
        <end position="137"/>
    </location>
</feature>
<keyword evidence="9" id="KW-1185">Reference proteome</keyword>
<dbReference type="EMBL" id="LGRX02022410">
    <property type="protein sequence ID" value="KAK3255657.1"/>
    <property type="molecule type" value="Genomic_DNA"/>
</dbReference>
<evidence type="ECO:0000256" key="3">
    <source>
        <dbReference type="ARBA" id="ARBA00022737"/>
    </source>
</evidence>
<dbReference type="Proteomes" id="UP001190700">
    <property type="component" value="Unassembled WGS sequence"/>
</dbReference>